<evidence type="ECO:0000313" key="4">
    <source>
        <dbReference type="Proteomes" id="UP000642748"/>
    </source>
</evidence>
<organism evidence="3 4">
    <name type="scientific">Rugosimonospora africana</name>
    <dbReference type="NCBI Taxonomy" id="556532"/>
    <lineage>
        <taxon>Bacteria</taxon>
        <taxon>Bacillati</taxon>
        <taxon>Actinomycetota</taxon>
        <taxon>Actinomycetes</taxon>
        <taxon>Micromonosporales</taxon>
        <taxon>Micromonosporaceae</taxon>
        <taxon>Rugosimonospora</taxon>
    </lineage>
</organism>
<feature type="transmembrane region" description="Helical" evidence="2">
    <location>
        <begin position="147"/>
        <end position="168"/>
    </location>
</feature>
<reference evidence="3" key="1">
    <citation type="submission" date="2021-01" db="EMBL/GenBank/DDBJ databases">
        <title>Whole genome shotgun sequence of Rugosimonospora africana NBRC 104875.</title>
        <authorList>
            <person name="Komaki H."/>
            <person name="Tamura T."/>
        </authorList>
    </citation>
    <scope>NUCLEOTIDE SEQUENCE</scope>
    <source>
        <strain evidence="3">NBRC 104875</strain>
    </source>
</reference>
<evidence type="ECO:0000256" key="1">
    <source>
        <dbReference type="SAM" id="MobiDB-lite"/>
    </source>
</evidence>
<feature type="compositionally biased region" description="Basic residues" evidence="1">
    <location>
        <begin position="1"/>
        <end position="14"/>
    </location>
</feature>
<evidence type="ECO:0000313" key="3">
    <source>
        <dbReference type="EMBL" id="GIH20050.1"/>
    </source>
</evidence>
<keyword evidence="2" id="KW-1133">Transmembrane helix</keyword>
<comment type="caution">
    <text evidence="3">The sequence shown here is derived from an EMBL/GenBank/DDBJ whole genome shotgun (WGS) entry which is preliminary data.</text>
</comment>
<feature type="region of interest" description="Disordered" evidence="1">
    <location>
        <begin position="1"/>
        <end position="49"/>
    </location>
</feature>
<dbReference type="Proteomes" id="UP000642748">
    <property type="component" value="Unassembled WGS sequence"/>
</dbReference>
<protein>
    <submittedName>
        <fullName evidence="3">Uncharacterized protein</fullName>
    </submittedName>
</protein>
<keyword evidence="2" id="KW-0472">Membrane</keyword>
<keyword evidence="2" id="KW-0812">Transmembrane</keyword>
<sequence length="250" mass="25861">MGRSTRRATGKGRTRPAPQPATPPGTSDRHDDRAVSKGRSTTEPTERRDDATPLHVWFRRADHSPVGSGYLAFAAVLTAPIVGLIAGKYAGCPQQATGAAHVALSAVVGVPAGLGLGTLAMIVQSLGIPPMRTERSSRTIRRVVERAGIAAVYGTFITATAAIAALGANDQSCSPDLLEMFGNGATWGTLAGLGISLPTLIRSISADLLEARSGNGRIEMVRTLAVGIVLATLTACIYTSGLLHGSGWPK</sequence>
<accession>A0A8J3VV96</accession>
<proteinExistence type="predicted"/>
<feature type="transmembrane region" description="Helical" evidence="2">
    <location>
        <begin position="102"/>
        <end position="126"/>
    </location>
</feature>
<evidence type="ECO:0000256" key="2">
    <source>
        <dbReference type="SAM" id="Phobius"/>
    </source>
</evidence>
<feature type="transmembrane region" description="Helical" evidence="2">
    <location>
        <begin position="221"/>
        <end position="243"/>
    </location>
</feature>
<feature type="transmembrane region" description="Helical" evidence="2">
    <location>
        <begin position="69"/>
        <end position="90"/>
    </location>
</feature>
<feature type="transmembrane region" description="Helical" evidence="2">
    <location>
        <begin position="180"/>
        <end position="201"/>
    </location>
</feature>
<gene>
    <name evidence="3" type="ORF">Raf01_82220</name>
</gene>
<name>A0A8J3VV96_9ACTN</name>
<dbReference type="EMBL" id="BONZ01000088">
    <property type="protein sequence ID" value="GIH20050.1"/>
    <property type="molecule type" value="Genomic_DNA"/>
</dbReference>
<keyword evidence="4" id="KW-1185">Reference proteome</keyword>
<dbReference type="AlphaFoldDB" id="A0A8J3VV96"/>